<evidence type="ECO:0000313" key="3">
    <source>
        <dbReference type="Proteomes" id="UP001555786"/>
    </source>
</evidence>
<keyword evidence="3" id="KW-1185">Reference proteome</keyword>
<dbReference type="InterPro" id="IPR002575">
    <property type="entry name" value="Aminoglycoside_PTrfase"/>
</dbReference>
<dbReference type="Pfam" id="PF01636">
    <property type="entry name" value="APH"/>
    <property type="match status" value="1"/>
</dbReference>
<evidence type="ECO:0000313" key="2">
    <source>
        <dbReference type="EMBL" id="MEW9309272.1"/>
    </source>
</evidence>
<comment type="caution">
    <text evidence="2">The sequence shown here is derived from an EMBL/GenBank/DDBJ whole genome shotgun (WGS) entry which is preliminary data.</text>
</comment>
<dbReference type="InterPro" id="IPR011009">
    <property type="entry name" value="Kinase-like_dom_sf"/>
</dbReference>
<accession>A0ABV3PUD0</accession>
<dbReference type="RefSeq" id="WP_367626029.1">
    <property type="nucleotide sequence ID" value="NZ_JBFNQD010000013.1"/>
</dbReference>
<organism evidence="2 3">
    <name type="scientific">Labrys neptuniae</name>
    <dbReference type="NCBI Taxonomy" id="376174"/>
    <lineage>
        <taxon>Bacteria</taxon>
        <taxon>Pseudomonadati</taxon>
        <taxon>Pseudomonadota</taxon>
        <taxon>Alphaproteobacteria</taxon>
        <taxon>Hyphomicrobiales</taxon>
        <taxon>Xanthobacteraceae</taxon>
        <taxon>Labrys</taxon>
    </lineage>
</organism>
<dbReference type="EMBL" id="JBFNQD010000013">
    <property type="protein sequence ID" value="MEW9309272.1"/>
    <property type="molecule type" value="Genomic_DNA"/>
</dbReference>
<proteinExistence type="predicted"/>
<feature type="domain" description="Aminoglycoside phosphotransferase" evidence="1">
    <location>
        <begin position="42"/>
        <end position="257"/>
    </location>
</feature>
<dbReference type="Proteomes" id="UP001555786">
    <property type="component" value="Unassembled WGS sequence"/>
</dbReference>
<name>A0ABV3PUD0_9HYPH</name>
<dbReference type="Gene3D" id="3.90.1200.10">
    <property type="match status" value="1"/>
</dbReference>
<sequence>MSMFEEERARVEAHVRQLPGWAARTITTEPAIPVLASPSWRGVDGSPWRVRDKASGDSLFVKLMHPDAAFYIDVACAFQAARQASELGIGPHVHVADENAGALVMEDLDAGWRTATLERLLDQDVVDRVLAARRRFQEGPALSRTSSVFDEIERFHRDTRAAKGQLPADADWLLAELRYAGEALVPGRKAAVPSHGDGNVSNIMISEAGDIRLVDWDRAGNADPLEDLGSFLAEAFDQEPEARDAFARSQGGFDEAAYNRAWLYGVADDLRWGLIGTLVAARSPRNTLEFHKFASWRLVRCRMAVHSPRFGEALRRI</sequence>
<evidence type="ECO:0000259" key="1">
    <source>
        <dbReference type="Pfam" id="PF01636"/>
    </source>
</evidence>
<dbReference type="SUPFAM" id="SSF56112">
    <property type="entry name" value="Protein kinase-like (PK-like)"/>
    <property type="match status" value="1"/>
</dbReference>
<protein>
    <submittedName>
        <fullName evidence="2">Phosphotransferase</fullName>
    </submittedName>
</protein>
<gene>
    <name evidence="2" type="ORF">ABXS05_27230</name>
</gene>
<dbReference type="Gene3D" id="3.30.200.20">
    <property type="entry name" value="Phosphorylase Kinase, domain 1"/>
    <property type="match status" value="1"/>
</dbReference>
<reference evidence="2 3" key="1">
    <citation type="submission" date="2024-07" db="EMBL/GenBank/DDBJ databases">
        <title>Description of Labrys sedimenti sp. nov., isolated from a diclofenac-degrading enrichment culture.</title>
        <authorList>
            <person name="Tancsics A."/>
            <person name="Csepanyi A."/>
        </authorList>
    </citation>
    <scope>NUCLEOTIDE SEQUENCE [LARGE SCALE GENOMIC DNA]</scope>
    <source>
        <strain evidence="2 3">LMG 23578</strain>
    </source>
</reference>